<sequence length="317" mass="35854">MVSTPEIYSRLLLSHRHGYPLYHPEADLGLPSQYRRRGVSIGDVGIVTRDGSFDFLFNVCSSYAAVNPRELPDDFELLQSDYLSCREYLRPKRHLFSDNVKQINDSPVAYECSGPEGAVLELPKGAMLFEATNRCPFQDLAARHALNWYKYMFIDKARDASNGSLYLVTGCVKAKEWGIAVFDRPSSSQDYLRFVADASPHEHDEDASYSWEMMGAVIAKIVPNTDDDDDDVITNDGEEHNQCLFLRGYKIMLREQIWNLLVNRQLDPAQFLAQQETNRTNHEDQSGAPWGSDSEATLKPDPVQGVLLTEHFGVPLV</sequence>
<dbReference type="AlphaFoldDB" id="A0A0C2WYU6"/>
<proteinExistence type="predicted"/>
<organism evidence="2 3">
    <name type="scientific">Amanita muscaria (strain Koide BX008)</name>
    <dbReference type="NCBI Taxonomy" id="946122"/>
    <lineage>
        <taxon>Eukaryota</taxon>
        <taxon>Fungi</taxon>
        <taxon>Dikarya</taxon>
        <taxon>Basidiomycota</taxon>
        <taxon>Agaricomycotina</taxon>
        <taxon>Agaricomycetes</taxon>
        <taxon>Agaricomycetidae</taxon>
        <taxon>Agaricales</taxon>
        <taxon>Pluteineae</taxon>
        <taxon>Amanitaceae</taxon>
        <taxon>Amanita</taxon>
    </lineage>
</organism>
<reference evidence="2 3" key="1">
    <citation type="submission" date="2014-04" db="EMBL/GenBank/DDBJ databases">
        <title>Evolutionary Origins and Diversification of the Mycorrhizal Mutualists.</title>
        <authorList>
            <consortium name="DOE Joint Genome Institute"/>
            <consortium name="Mycorrhizal Genomics Consortium"/>
            <person name="Kohler A."/>
            <person name="Kuo A."/>
            <person name="Nagy L.G."/>
            <person name="Floudas D."/>
            <person name="Copeland A."/>
            <person name="Barry K.W."/>
            <person name="Cichocki N."/>
            <person name="Veneault-Fourrey C."/>
            <person name="LaButti K."/>
            <person name="Lindquist E.A."/>
            <person name="Lipzen A."/>
            <person name="Lundell T."/>
            <person name="Morin E."/>
            <person name="Murat C."/>
            <person name="Riley R."/>
            <person name="Ohm R."/>
            <person name="Sun H."/>
            <person name="Tunlid A."/>
            <person name="Henrissat B."/>
            <person name="Grigoriev I.V."/>
            <person name="Hibbett D.S."/>
            <person name="Martin F."/>
        </authorList>
    </citation>
    <scope>NUCLEOTIDE SEQUENCE [LARGE SCALE GENOMIC DNA]</scope>
    <source>
        <strain evidence="2 3">Koide BX008</strain>
    </source>
</reference>
<dbReference type="InParanoid" id="A0A0C2WYU6"/>
<feature type="region of interest" description="Disordered" evidence="1">
    <location>
        <begin position="277"/>
        <end position="299"/>
    </location>
</feature>
<keyword evidence="3" id="KW-1185">Reference proteome</keyword>
<dbReference type="Proteomes" id="UP000054549">
    <property type="component" value="Unassembled WGS sequence"/>
</dbReference>
<protein>
    <submittedName>
        <fullName evidence="2">Uncharacterized protein</fullName>
    </submittedName>
</protein>
<accession>A0A0C2WYU6</accession>
<gene>
    <name evidence="2" type="ORF">M378DRAFT_82377</name>
</gene>
<name>A0A0C2WYU6_AMAMK</name>
<dbReference type="STRING" id="946122.A0A0C2WYU6"/>
<evidence type="ECO:0000256" key="1">
    <source>
        <dbReference type="SAM" id="MobiDB-lite"/>
    </source>
</evidence>
<dbReference type="OrthoDB" id="2662290at2759"/>
<evidence type="ECO:0000313" key="3">
    <source>
        <dbReference type="Proteomes" id="UP000054549"/>
    </source>
</evidence>
<evidence type="ECO:0000313" key="2">
    <source>
        <dbReference type="EMBL" id="KIL61568.1"/>
    </source>
</evidence>
<dbReference type="EMBL" id="KN818282">
    <property type="protein sequence ID" value="KIL61568.1"/>
    <property type="molecule type" value="Genomic_DNA"/>
</dbReference>
<dbReference type="HOGENOM" id="CLU_021108_6_0_1"/>